<reference evidence="4" key="1">
    <citation type="submission" date="2020-03" db="EMBL/GenBank/DDBJ databases">
        <title>A high-quality chromosome-level genome assembly of a woody plant with both climbing and erect habits, Rhamnella rubrinervis.</title>
        <authorList>
            <person name="Lu Z."/>
            <person name="Yang Y."/>
            <person name="Zhu X."/>
            <person name="Sun Y."/>
        </authorList>
    </citation>
    <scope>NUCLEOTIDE SEQUENCE</scope>
    <source>
        <strain evidence="4">BYM</strain>
        <tissue evidence="4">Leaf</tissue>
    </source>
</reference>
<dbReference type="PANTHER" id="PTHR31639:SF278">
    <property type="entry name" value="F-BOX DOMAIN-CONTAINING PROTEIN"/>
    <property type="match status" value="1"/>
</dbReference>
<dbReference type="InterPro" id="IPR055411">
    <property type="entry name" value="LRR_FXL15/At3g58940/PEG3-like"/>
</dbReference>
<accession>A0A8K0H1J6</accession>
<feature type="domain" description="F-box" evidence="1">
    <location>
        <begin position="10"/>
        <end position="46"/>
    </location>
</feature>
<dbReference type="SUPFAM" id="SSF52047">
    <property type="entry name" value="RNI-like"/>
    <property type="match status" value="1"/>
</dbReference>
<feature type="domain" description="FBD" evidence="2">
    <location>
        <begin position="353"/>
        <end position="389"/>
    </location>
</feature>
<comment type="caution">
    <text evidence="4">The sequence shown here is derived from an EMBL/GenBank/DDBJ whole genome shotgun (WGS) entry which is preliminary data.</text>
</comment>
<dbReference type="AlphaFoldDB" id="A0A8K0H1J6"/>
<evidence type="ECO:0000313" key="5">
    <source>
        <dbReference type="Proteomes" id="UP000796880"/>
    </source>
</evidence>
<evidence type="ECO:0000259" key="2">
    <source>
        <dbReference type="Pfam" id="PF08387"/>
    </source>
</evidence>
<feature type="domain" description="F-box/LRR-repeat protein 15/At3g58940/PEG3-like LRR" evidence="3">
    <location>
        <begin position="102"/>
        <end position="325"/>
    </location>
</feature>
<proteinExistence type="predicted"/>
<dbReference type="InterPro" id="IPR032675">
    <property type="entry name" value="LRR_dom_sf"/>
</dbReference>
<dbReference type="Proteomes" id="UP000796880">
    <property type="component" value="Unassembled WGS sequence"/>
</dbReference>
<name>A0A8K0H1J6_9ROSA</name>
<keyword evidence="5" id="KW-1185">Reference proteome</keyword>
<protein>
    <recommendedName>
        <fullName evidence="6">F-box domain-containing protein</fullName>
    </recommendedName>
</protein>
<sequence length="417" mass="48380">MEKQVNLDRISNLPWDVLDSILVHMPLKEAVRTSVLSSKWRYKWTGLSQFIIDDKCFTNTILDKVARWKEIMKIIHLVQLNHGGPLEKFTLAAYCHPDHADLDQWIYFLAQKGIKELILQEFDSVKRFKLPSCLFSCSQLKRLELSDCSIKLSCEFRGFNNLAILQLTQVYIDSDTLESLILKCPVLERLTLSLLDNQAAFKIHNPNLKYLKIDSDFLDICLENSPSLDVVDIRLRHDKHQPRRFDLGQPCNVARVLSCLPGVKRLTLCCEFLQFLANRNIPERHRSLLDHLSVLDLREVRFRHLKEVMTALCILRSAPNLEELFVSVYDQTSDFSRPVIDFLRAQYMLDLYLSHLRVVKIRGVSGVESPEWEFIKFILAHSPVLETVTTVRYRGERVPQSLFQQVISVLFAVTVLL</sequence>
<evidence type="ECO:0000313" key="4">
    <source>
        <dbReference type="EMBL" id="KAF3443964.1"/>
    </source>
</evidence>
<dbReference type="InterPro" id="IPR036047">
    <property type="entry name" value="F-box-like_dom_sf"/>
</dbReference>
<dbReference type="InterPro" id="IPR006566">
    <property type="entry name" value="FBD"/>
</dbReference>
<dbReference type="InterPro" id="IPR001810">
    <property type="entry name" value="F-box_dom"/>
</dbReference>
<dbReference type="OrthoDB" id="629734at2759"/>
<dbReference type="Pfam" id="PF00646">
    <property type="entry name" value="F-box"/>
    <property type="match status" value="1"/>
</dbReference>
<evidence type="ECO:0000259" key="1">
    <source>
        <dbReference type="Pfam" id="PF00646"/>
    </source>
</evidence>
<organism evidence="4 5">
    <name type="scientific">Rhamnella rubrinervis</name>
    <dbReference type="NCBI Taxonomy" id="2594499"/>
    <lineage>
        <taxon>Eukaryota</taxon>
        <taxon>Viridiplantae</taxon>
        <taxon>Streptophyta</taxon>
        <taxon>Embryophyta</taxon>
        <taxon>Tracheophyta</taxon>
        <taxon>Spermatophyta</taxon>
        <taxon>Magnoliopsida</taxon>
        <taxon>eudicotyledons</taxon>
        <taxon>Gunneridae</taxon>
        <taxon>Pentapetalae</taxon>
        <taxon>rosids</taxon>
        <taxon>fabids</taxon>
        <taxon>Rosales</taxon>
        <taxon>Rhamnaceae</taxon>
        <taxon>rhamnoid group</taxon>
        <taxon>Rhamneae</taxon>
        <taxon>Rhamnella</taxon>
    </lineage>
</organism>
<dbReference type="SUPFAM" id="SSF81383">
    <property type="entry name" value="F-box domain"/>
    <property type="match status" value="1"/>
</dbReference>
<evidence type="ECO:0008006" key="6">
    <source>
        <dbReference type="Google" id="ProtNLM"/>
    </source>
</evidence>
<dbReference type="PANTHER" id="PTHR31639">
    <property type="entry name" value="F-BOX PROTEIN-LIKE"/>
    <property type="match status" value="1"/>
</dbReference>
<dbReference type="Pfam" id="PF08387">
    <property type="entry name" value="FBD"/>
    <property type="match status" value="1"/>
</dbReference>
<evidence type="ECO:0000259" key="3">
    <source>
        <dbReference type="Pfam" id="PF24758"/>
    </source>
</evidence>
<dbReference type="Gene3D" id="3.80.10.10">
    <property type="entry name" value="Ribonuclease Inhibitor"/>
    <property type="match status" value="1"/>
</dbReference>
<dbReference type="Pfam" id="PF24758">
    <property type="entry name" value="LRR_At5g56370"/>
    <property type="match status" value="1"/>
</dbReference>
<dbReference type="EMBL" id="VOIH02000006">
    <property type="protein sequence ID" value="KAF3443964.1"/>
    <property type="molecule type" value="Genomic_DNA"/>
</dbReference>
<gene>
    <name evidence="4" type="ORF">FNV43_RR13654</name>
</gene>